<evidence type="ECO:0000256" key="1">
    <source>
        <dbReference type="SAM" id="MobiDB-lite"/>
    </source>
</evidence>
<feature type="region of interest" description="Disordered" evidence="1">
    <location>
        <begin position="145"/>
        <end position="180"/>
    </location>
</feature>
<accession>A0A3S5CSU7</accession>
<dbReference type="AlphaFoldDB" id="A0A3S5CSU7"/>
<gene>
    <name evidence="2" type="ORF">PXEA_LOCUS27226</name>
</gene>
<dbReference type="Proteomes" id="UP000784294">
    <property type="component" value="Unassembled WGS sequence"/>
</dbReference>
<proteinExistence type="predicted"/>
<evidence type="ECO:0000313" key="3">
    <source>
        <dbReference type="Proteomes" id="UP000784294"/>
    </source>
</evidence>
<keyword evidence="3" id="KW-1185">Reference proteome</keyword>
<reference evidence="2" key="1">
    <citation type="submission" date="2018-11" db="EMBL/GenBank/DDBJ databases">
        <authorList>
            <consortium name="Pathogen Informatics"/>
        </authorList>
    </citation>
    <scope>NUCLEOTIDE SEQUENCE</scope>
</reference>
<dbReference type="EMBL" id="CAAALY010246391">
    <property type="protein sequence ID" value="VEL33786.1"/>
    <property type="molecule type" value="Genomic_DNA"/>
</dbReference>
<sequence length="494" mass="53446">MVETGFEIEWSLDTQIQTTLSPSSPSINPENVTIRSDKAKLSTNHFTTIEYPSAFRTGTEATSSSSRSRGTLITAVNDSIGGLSVSSASARPSLPQILQSPRHLCYNVNLSSNSRRDTALPLEKRARTKSGDGCIYEHQSKFPGEKWPVDRSSANPRPINSANTNSLGLQSPELSSGTGLNQKVKSLSASLDCRPISMYLPGSAWPVAPRHLHCSDHTGPVPVSCGRFVKSTTDFNKPTVSCLEQTQSPINVTDSSPSLSAYPVPEMRPIKNDIHSDLVQNFSSEPHHASSSPPIFDLATSVQPINHGDPITSLTLPICPNSLEESSTSHAHSLQIGLRSSDYASSPAKPSENSPSTPLLRLQTSSISAYKLERSREPSWVQVDSPIYQSYLPVNMASTPALSPLRSTKQPRNLQCRKTSHYIQDGQTLEPPAKPAWQVTSTSGKADLGIKTSFLLKTGVNGKSGSSSTIMTGGNSRWIKEEKALPSIRKGWPF</sequence>
<feature type="compositionally biased region" description="Polar residues" evidence="1">
    <location>
        <begin position="351"/>
        <end position="360"/>
    </location>
</feature>
<protein>
    <submittedName>
        <fullName evidence="2">Uncharacterized protein</fullName>
    </submittedName>
</protein>
<name>A0A3S5CSU7_9PLAT</name>
<feature type="region of interest" description="Disordered" evidence="1">
    <location>
        <begin position="341"/>
        <end position="360"/>
    </location>
</feature>
<comment type="caution">
    <text evidence="2">The sequence shown here is derived from an EMBL/GenBank/DDBJ whole genome shotgun (WGS) entry which is preliminary data.</text>
</comment>
<evidence type="ECO:0000313" key="2">
    <source>
        <dbReference type="EMBL" id="VEL33786.1"/>
    </source>
</evidence>
<feature type="compositionally biased region" description="Polar residues" evidence="1">
    <location>
        <begin position="152"/>
        <end position="180"/>
    </location>
</feature>
<organism evidence="2 3">
    <name type="scientific">Protopolystoma xenopodis</name>
    <dbReference type="NCBI Taxonomy" id="117903"/>
    <lineage>
        <taxon>Eukaryota</taxon>
        <taxon>Metazoa</taxon>
        <taxon>Spiralia</taxon>
        <taxon>Lophotrochozoa</taxon>
        <taxon>Platyhelminthes</taxon>
        <taxon>Monogenea</taxon>
        <taxon>Polyopisthocotylea</taxon>
        <taxon>Polystomatidea</taxon>
        <taxon>Polystomatidae</taxon>
        <taxon>Protopolystoma</taxon>
    </lineage>
</organism>